<gene>
    <name evidence="1" type="ORF">ENV75_01350</name>
</gene>
<evidence type="ECO:0000313" key="1">
    <source>
        <dbReference type="EMBL" id="HGG99086.1"/>
    </source>
</evidence>
<organism evidence="1">
    <name type="scientific">Thermodesulfovibrio aggregans</name>
    <dbReference type="NCBI Taxonomy" id="86166"/>
    <lineage>
        <taxon>Bacteria</taxon>
        <taxon>Pseudomonadati</taxon>
        <taxon>Nitrospirota</taxon>
        <taxon>Thermodesulfovibrionia</taxon>
        <taxon>Thermodesulfovibrionales</taxon>
        <taxon>Thermodesulfovibrionaceae</taxon>
        <taxon>Thermodesulfovibrio</taxon>
    </lineage>
</organism>
<dbReference type="InterPro" id="IPR014127">
    <property type="entry name" value="CHP02757"/>
</dbReference>
<reference evidence="1" key="1">
    <citation type="journal article" date="2020" name="mSystems">
        <title>Genome- and Community-Level Interaction Insights into Carbon Utilization and Element Cycling Functions of Hydrothermarchaeota in Hydrothermal Sediment.</title>
        <authorList>
            <person name="Zhou Z."/>
            <person name="Liu Y."/>
            <person name="Xu W."/>
            <person name="Pan J."/>
            <person name="Luo Z.H."/>
            <person name="Li M."/>
        </authorList>
    </citation>
    <scope>NUCLEOTIDE SEQUENCE [LARGE SCALE GENOMIC DNA]</scope>
    <source>
        <strain evidence="1">SpSt-788</strain>
    </source>
</reference>
<dbReference type="EMBL" id="DTHO01000011">
    <property type="protein sequence ID" value="HGG99086.1"/>
    <property type="molecule type" value="Genomic_DNA"/>
</dbReference>
<comment type="caution">
    <text evidence="1">The sequence shown here is derived from an EMBL/GenBank/DDBJ whole genome shotgun (WGS) entry which is preliminary data.</text>
</comment>
<dbReference type="AlphaFoldDB" id="A0A7C4EL10"/>
<name>A0A7C4EL10_9BACT</name>
<sequence length="262" mass="30336">MQDIKQRLEKLYHSFDFNKAVLNDPIKFPRKYHSPLDIEISAIISALFSYGSIKCFCLFLEKVFKITGESPADFIINFKPSKLSEKLNLKYRFASTHDIVALLYVIQQLLKKNNYTLENIFSSSLINISVPAVHAISNFVKEALKTDLKAVYGKDIKTKGFLHFFPDPEKGSPCKRLNLFLRWMVRNRDIDFGLWKIFKPSQLIVPLDIHIFKISKKLGLTKKKTQSLKTAIEITDFFRKINPEDPLKYDFIICHGDINGLI</sequence>
<protein>
    <submittedName>
        <fullName evidence="1">TIGR02757 family protein</fullName>
    </submittedName>
</protein>
<dbReference type="NCBIfam" id="TIGR02757">
    <property type="entry name" value="TIGR02757 family protein"/>
    <property type="match status" value="1"/>
</dbReference>
<dbReference type="Pfam" id="PF09674">
    <property type="entry name" value="DUF2400"/>
    <property type="match status" value="1"/>
</dbReference>
<proteinExistence type="predicted"/>
<accession>A0A7C4EL10</accession>